<feature type="compositionally biased region" description="Basic and acidic residues" evidence="1">
    <location>
        <begin position="8"/>
        <end position="31"/>
    </location>
</feature>
<evidence type="ECO:0000313" key="2">
    <source>
        <dbReference type="EMBL" id="MBX58133.1"/>
    </source>
</evidence>
<organism evidence="2">
    <name type="scientific">Rhizophora mucronata</name>
    <name type="common">Asiatic mangrove</name>
    <dbReference type="NCBI Taxonomy" id="61149"/>
    <lineage>
        <taxon>Eukaryota</taxon>
        <taxon>Viridiplantae</taxon>
        <taxon>Streptophyta</taxon>
        <taxon>Embryophyta</taxon>
        <taxon>Tracheophyta</taxon>
        <taxon>Spermatophyta</taxon>
        <taxon>Magnoliopsida</taxon>
        <taxon>eudicotyledons</taxon>
        <taxon>Gunneridae</taxon>
        <taxon>Pentapetalae</taxon>
        <taxon>rosids</taxon>
        <taxon>fabids</taxon>
        <taxon>Malpighiales</taxon>
        <taxon>Rhizophoraceae</taxon>
        <taxon>Rhizophora</taxon>
    </lineage>
</organism>
<protein>
    <submittedName>
        <fullName evidence="2">Uncharacterized protein</fullName>
    </submittedName>
</protein>
<dbReference type="AlphaFoldDB" id="A0A2P2PTX5"/>
<proteinExistence type="predicted"/>
<dbReference type="EMBL" id="GGEC01077649">
    <property type="protein sequence ID" value="MBX58133.1"/>
    <property type="molecule type" value="Transcribed_RNA"/>
</dbReference>
<accession>A0A2P2PTX5</accession>
<feature type="region of interest" description="Disordered" evidence="1">
    <location>
        <begin position="1"/>
        <end position="41"/>
    </location>
</feature>
<sequence>MYNYKIKNLKERARTRKYPENIMRKREERRSHNQKTKNRTN</sequence>
<name>A0A2P2PTX5_RHIMU</name>
<reference evidence="2" key="1">
    <citation type="submission" date="2018-02" db="EMBL/GenBank/DDBJ databases">
        <title>Rhizophora mucronata_Transcriptome.</title>
        <authorList>
            <person name="Meera S.P."/>
            <person name="Sreeshan A."/>
            <person name="Augustine A."/>
        </authorList>
    </citation>
    <scope>NUCLEOTIDE SEQUENCE</scope>
    <source>
        <tissue evidence="2">Leaf</tissue>
    </source>
</reference>
<evidence type="ECO:0000256" key="1">
    <source>
        <dbReference type="SAM" id="MobiDB-lite"/>
    </source>
</evidence>
<feature type="compositionally biased region" description="Basic residues" evidence="1">
    <location>
        <begin position="32"/>
        <end position="41"/>
    </location>
</feature>